<evidence type="ECO:0000313" key="1">
    <source>
        <dbReference type="EMBL" id="RGP78926.1"/>
    </source>
</evidence>
<keyword evidence="2" id="KW-1185">Reference proteome</keyword>
<evidence type="ECO:0000313" key="2">
    <source>
        <dbReference type="Proteomes" id="UP000266234"/>
    </source>
</evidence>
<dbReference type="AlphaFoldDB" id="A0A395T370"/>
<dbReference type="EMBL" id="PXOG01000056">
    <property type="protein sequence ID" value="RGP78926.1"/>
    <property type="molecule type" value="Genomic_DNA"/>
</dbReference>
<reference evidence="1 2" key="1">
    <citation type="journal article" date="2018" name="PLoS Pathog.">
        <title>Evolution of structural diversity of trichothecenes, a family of toxins produced by plant pathogenic and entomopathogenic fungi.</title>
        <authorList>
            <person name="Proctor R.H."/>
            <person name="McCormick S.P."/>
            <person name="Kim H.S."/>
            <person name="Cardoza R.E."/>
            <person name="Stanley A.M."/>
            <person name="Lindo L."/>
            <person name="Kelly A."/>
            <person name="Brown D.W."/>
            <person name="Lee T."/>
            <person name="Vaughan M.M."/>
            <person name="Alexander N.J."/>
            <person name="Busman M."/>
            <person name="Gutierrez S."/>
        </authorList>
    </citation>
    <scope>NUCLEOTIDE SEQUENCE [LARGE SCALE GENOMIC DNA]</scope>
    <source>
        <strain evidence="1 2">NRRL 20695</strain>
    </source>
</reference>
<organism evidence="1 2">
    <name type="scientific">Fusarium longipes</name>
    <dbReference type="NCBI Taxonomy" id="694270"/>
    <lineage>
        <taxon>Eukaryota</taxon>
        <taxon>Fungi</taxon>
        <taxon>Dikarya</taxon>
        <taxon>Ascomycota</taxon>
        <taxon>Pezizomycotina</taxon>
        <taxon>Sordariomycetes</taxon>
        <taxon>Hypocreomycetidae</taxon>
        <taxon>Hypocreales</taxon>
        <taxon>Nectriaceae</taxon>
        <taxon>Fusarium</taxon>
    </lineage>
</organism>
<comment type="caution">
    <text evidence="1">The sequence shown here is derived from an EMBL/GenBank/DDBJ whole genome shotgun (WGS) entry which is preliminary data.</text>
</comment>
<sequence length="232" mass="25830">MPRDIEAVISHEARSEEIEIQRRNALQETSSLPVERTTAVKRNSRNMVLAQNGRHQIMVIDDHQTLAAHKDDMKQSAKVISNMAKTAGGNGMDLYRASPGARRPHTCKTGLQIEEAISEMHSVGGTCNMVNCLKNVLDKVLVRSGVKPTSIYIYTDGVWNTEARDVARVICEAMEYLSKHGQPSSTLLFQFIQFGNSVKATQQLASLKGRCMLPFGNEQWNIVDVNHCQAYS</sequence>
<dbReference type="PANTHER" id="PTHR34706">
    <property type="entry name" value="SLR1338 PROTEIN"/>
    <property type="match status" value="1"/>
</dbReference>
<name>A0A395T370_9HYPO</name>
<dbReference type="OrthoDB" id="9992527at2759"/>
<keyword evidence="1" id="KW-0808">Transferase</keyword>
<dbReference type="GO" id="GO:0016301">
    <property type="term" value="F:kinase activity"/>
    <property type="evidence" value="ECO:0007669"/>
    <property type="project" value="UniProtKB-KW"/>
</dbReference>
<dbReference type="PANTHER" id="PTHR34706:SF1">
    <property type="entry name" value="VWFA DOMAIN-CONTAINING PROTEIN"/>
    <property type="match status" value="1"/>
</dbReference>
<dbReference type="STRING" id="694270.A0A395T370"/>
<proteinExistence type="predicted"/>
<protein>
    <submittedName>
        <fullName evidence="1">Serine threonine kinase</fullName>
    </submittedName>
</protein>
<dbReference type="Proteomes" id="UP000266234">
    <property type="component" value="Unassembled WGS sequence"/>
</dbReference>
<keyword evidence="1" id="KW-0418">Kinase</keyword>
<accession>A0A395T370</accession>
<gene>
    <name evidence="1" type="ORF">FLONG3_2831</name>
</gene>